<organism evidence="3 4">
    <name type="scientific">Brevibacterium daeguense</name>
    <dbReference type="NCBI Taxonomy" id="909936"/>
    <lineage>
        <taxon>Bacteria</taxon>
        <taxon>Bacillati</taxon>
        <taxon>Actinomycetota</taxon>
        <taxon>Actinomycetes</taxon>
        <taxon>Micrococcales</taxon>
        <taxon>Brevibacteriaceae</taxon>
        <taxon>Brevibacterium</taxon>
    </lineage>
</organism>
<evidence type="ECO:0000313" key="4">
    <source>
        <dbReference type="Proteomes" id="UP001501586"/>
    </source>
</evidence>
<dbReference type="RefSeq" id="WP_236865090.1">
    <property type="nucleotide sequence ID" value="NZ_BAABAZ010000003.1"/>
</dbReference>
<dbReference type="InterPro" id="IPR018376">
    <property type="entry name" value="Enoyl-CoA_hyd/isom_CS"/>
</dbReference>
<accession>A0ABP8EFL6</accession>
<proteinExistence type="inferred from homology"/>
<comment type="caution">
    <text evidence="3">The sequence shown here is derived from an EMBL/GenBank/DDBJ whole genome shotgun (WGS) entry which is preliminary data.</text>
</comment>
<dbReference type="Pfam" id="PF00378">
    <property type="entry name" value="ECH_1"/>
    <property type="match status" value="1"/>
</dbReference>
<protein>
    <submittedName>
        <fullName evidence="3">Enoyl-CoA hydratase/isomerase family protein</fullName>
    </submittedName>
</protein>
<comment type="similarity">
    <text evidence="1 2">Belongs to the enoyl-CoA hydratase/isomerase family.</text>
</comment>
<dbReference type="PANTHER" id="PTHR11941:SF54">
    <property type="entry name" value="ENOYL-COA HYDRATASE, MITOCHONDRIAL"/>
    <property type="match status" value="1"/>
</dbReference>
<reference evidence="4" key="1">
    <citation type="journal article" date="2019" name="Int. J. Syst. Evol. Microbiol.">
        <title>The Global Catalogue of Microorganisms (GCM) 10K type strain sequencing project: providing services to taxonomists for standard genome sequencing and annotation.</title>
        <authorList>
            <consortium name="The Broad Institute Genomics Platform"/>
            <consortium name="The Broad Institute Genome Sequencing Center for Infectious Disease"/>
            <person name="Wu L."/>
            <person name="Ma J."/>
        </authorList>
    </citation>
    <scope>NUCLEOTIDE SEQUENCE [LARGE SCALE GENOMIC DNA]</scope>
    <source>
        <strain evidence="4">JCM 17458</strain>
    </source>
</reference>
<dbReference type="PROSITE" id="PS00166">
    <property type="entry name" value="ENOYL_COA_HYDRATASE"/>
    <property type="match status" value="1"/>
</dbReference>
<dbReference type="Proteomes" id="UP001501586">
    <property type="component" value="Unassembled WGS sequence"/>
</dbReference>
<dbReference type="SUPFAM" id="SSF52096">
    <property type="entry name" value="ClpP/crotonase"/>
    <property type="match status" value="1"/>
</dbReference>
<dbReference type="CDD" id="cd06558">
    <property type="entry name" value="crotonase-like"/>
    <property type="match status" value="1"/>
</dbReference>
<keyword evidence="4" id="KW-1185">Reference proteome</keyword>
<evidence type="ECO:0000256" key="1">
    <source>
        <dbReference type="ARBA" id="ARBA00005254"/>
    </source>
</evidence>
<name>A0ABP8EFL6_9MICO</name>
<dbReference type="EMBL" id="BAABAZ010000003">
    <property type="protein sequence ID" value="GAA4282650.1"/>
    <property type="molecule type" value="Genomic_DNA"/>
</dbReference>
<dbReference type="NCBIfam" id="NF004796">
    <property type="entry name" value="PRK06144.1"/>
    <property type="match status" value="1"/>
</dbReference>
<dbReference type="PANTHER" id="PTHR11941">
    <property type="entry name" value="ENOYL-COA HYDRATASE-RELATED"/>
    <property type="match status" value="1"/>
</dbReference>
<dbReference type="InterPro" id="IPR001753">
    <property type="entry name" value="Enoyl-CoA_hydra/iso"/>
</dbReference>
<gene>
    <name evidence="3" type="ORF">GCM10022261_01810</name>
</gene>
<sequence>MSDEILIEQEGHTLTVTFNRPQQRNAMTWEMYEGLANACERANEDDGIRVMVLRGAGGKAFVAGTDIRQFSEFDGDRGVEYEHSISEILGKVAAVDVPVIAAIEGFCVGGGLGIATMADLRIASPGSKFGVPIAKTLGNCLSADTVAALIDLIGQPRTVDLLLTARMMDAEEASRSGFVSVVTDDVTGTVTQLAEQIGQQAPLTMWATKETVRRLRAAARPADVDDSDIVRKVYGSRDFSNAVAAFANKTKPEWTGS</sequence>
<dbReference type="InterPro" id="IPR029045">
    <property type="entry name" value="ClpP/crotonase-like_dom_sf"/>
</dbReference>
<dbReference type="Gene3D" id="3.90.226.10">
    <property type="entry name" value="2-enoyl-CoA Hydratase, Chain A, domain 1"/>
    <property type="match status" value="1"/>
</dbReference>
<evidence type="ECO:0000313" key="3">
    <source>
        <dbReference type="EMBL" id="GAA4282650.1"/>
    </source>
</evidence>
<evidence type="ECO:0000256" key="2">
    <source>
        <dbReference type="RuleBase" id="RU003707"/>
    </source>
</evidence>